<dbReference type="InterPro" id="IPR017452">
    <property type="entry name" value="GPCR_Rhodpsn_7TM"/>
</dbReference>
<dbReference type="PRINTS" id="PR00237">
    <property type="entry name" value="GPCRRHODOPSN"/>
</dbReference>
<evidence type="ECO:0000256" key="6">
    <source>
        <dbReference type="ARBA" id="ARBA00023170"/>
    </source>
</evidence>
<dbReference type="SUPFAM" id="SSF81321">
    <property type="entry name" value="Family A G protein-coupled receptor-like"/>
    <property type="match status" value="1"/>
</dbReference>
<dbReference type="OMA" id="SINIVSY"/>
<evidence type="ECO:0000259" key="8">
    <source>
        <dbReference type="PROSITE" id="PS50262"/>
    </source>
</evidence>
<feature type="transmembrane region" description="Helical" evidence="7">
    <location>
        <begin position="174"/>
        <end position="197"/>
    </location>
</feature>
<name>A0A9U8EAT9_BIOGL</name>
<evidence type="ECO:0000256" key="5">
    <source>
        <dbReference type="ARBA" id="ARBA00023136"/>
    </source>
</evidence>
<dbReference type="GO" id="GO:0042277">
    <property type="term" value="F:peptide binding"/>
    <property type="evidence" value="ECO:0007669"/>
    <property type="project" value="TreeGrafter"/>
</dbReference>
<evidence type="ECO:0000256" key="1">
    <source>
        <dbReference type="ARBA" id="ARBA00004651"/>
    </source>
</evidence>
<keyword evidence="9" id="KW-1185">Reference proteome</keyword>
<keyword evidence="6" id="KW-0675">Receptor</keyword>
<evidence type="ECO:0000256" key="2">
    <source>
        <dbReference type="ARBA" id="ARBA00022475"/>
    </source>
</evidence>
<dbReference type="GO" id="GO:0004930">
    <property type="term" value="F:G protein-coupled receptor activity"/>
    <property type="evidence" value="ECO:0007669"/>
    <property type="project" value="InterPro"/>
</dbReference>
<keyword evidence="3 7" id="KW-0812">Transmembrane</keyword>
<feature type="transmembrane region" description="Helical" evidence="7">
    <location>
        <begin position="121"/>
        <end position="141"/>
    </location>
</feature>
<sequence>MNNSEQSLIDDYDINPLITDEEKTIYEVGLDSTTNIGLFSLALADLLSSVTIEWYCISFNPLLIHSDINFYPPEVQHLTAGTPHSAFACITNWITAYIAAERCLSIASPLKVKQILTPRRTGFIIVLIYIGITMPVVPEYATAYLAPKFFPEFNKTLVGLAFIEGRYNLGGISLISYSILTFISFIAVILFTAILVIRLKQKTSWRRLSTFDNAQSENMSRRDRAAIKMVIVIASLFIVNFSPTVAFFGAVFIVPEFNITGKYRNLFLVSAAFAFITDALNASINIVSYYTMSTKYRQTFQQVFHRCFKRKSLVDKQQQRFDS</sequence>
<evidence type="ECO:0000256" key="3">
    <source>
        <dbReference type="ARBA" id="ARBA00022692"/>
    </source>
</evidence>
<proteinExistence type="predicted"/>
<keyword evidence="2" id="KW-1003">Cell membrane</keyword>
<dbReference type="KEGG" id="bgt:106065334"/>
<dbReference type="PANTHER" id="PTHR24241:SF76">
    <property type="entry name" value="NEUROPEPTIDE SIFAMIDE RECEPTOR"/>
    <property type="match status" value="1"/>
</dbReference>
<dbReference type="PANTHER" id="PTHR24241">
    <property type="entry name" value="NEUROPEPTIDE RECEPTOR-RELATED G-PROTEIN COUPLED RECEPTOR"/>
    <property type="match status" value="1"/>
</dbReference>
<reference evidence="10" key="1">
    <citation type="submission" date="2025-08" db="UniProtKB">
        <authorList>
            <consortium name="RefSeq"/>
        </authorList>
    </citation>
    <scope>IDENTIFICATION</scope>
</reference>
<dbReference type="AlphaFoldDB" id="A0A9U8EAT9"/>
<keyword evidence="4 7" id="KW-1133">Transmembrane helix</keyword>
<dbReference type="Proteomes" id="UP001165740">
    <property type="component" value="Chromosome 18"/>
</dbReference>
<evidence type="ECO:0000313" key="9">
    <source>
        <dbReference type="Proteomes" id="UP001165740"/>
    </source>
</evidence>
<keyword evidence="5 7" id="KW-0472">Membrane</keyword>
<dbReference type="InterPro" id="IPR000276">
    <property type="entry name" value="GPCR_Rhodpsn"/>
</dbReference>
<evidence type="ECO:0000313" key="10">
    <source>
        <dbReference type="RefSeq" id="XP_013079575.2"/>
    </source>
</evidence>
<feature type="domain" description="G-protein coupled receptors family 1 profile" evidence="8">
    <location>
        <begin position="10"/>
        <end position="289"/>
    </location>
</feature>
<feature type="transmembrane region" description="Helical" evidence="7">
    <location>
        <begin position="229"/>
        <end position="254"/>
    </location>
</feature>
<accession>A0A9U8EAT9</accession>
<dbReference type="Gene3D" id="1.20.1070.10">
    <property type="entry name" value="Rhodopsin 7-helix transmembrane proteins"/>
    <property type="match status" value="1"/>
</dbReference>
<dbReference type="GO" id="GO:0032870">
    <property type="term" value="P:cellular response to hormone stimulus"/>
    <property type="evidence" value="ECO:0007669"/>
    <property type="project" value="TreeGrafter"/>
</dbReference>
<dbReference type="OrthoDB" id="6087070at2759"/>
<organism evidence="9 10">
    <name type="scientific">Biomphalaria glabrata</name>
    <name type="common">Bloodfluke planorb</name>
    <name type="synonym">Freshwater snail</name>
    <dbReference type="NCBI Taxonomy" id="6526"/>
    <lineage>
        <taxon>Eukaryota</taxon>
        <taxon>Metazoa</taxon>
        <taxon>Spiralia</taxon>
        <taxon>Lophotrochozoa</taxon>
        <taxon>Mollusca</taxon>
        <taxon>Gastropoda</taxon>
        <taxon>Heterobranchia</taxon>
        <taxon>Euthyneura</taxon>
        <taxon>Panpulmonata</taxon>
        <taxon>Hygrophila</taxon>
        <taxon>Lymnaeoidea</taxon>
        <taxon>Planorbidae</taxon>
        <taxon>Biomphalaria</taxon>
    </lineage>
</organism>
<dbReference type="Pfam" id="PF00001">
    <property type="entry name" value="7tm_1"/>
    <property type="match status" value="1"/>
</dbReference>
<comment type="subcellular location">
    <subcellularLocation>
        <location evidence="1">Cell membrane</location>
        <topology evidence="1">Multi-pass membrane protein</topology>
    </subcellularLocation>
</comment>
<feature type="transmembrane region" description="Helical" evidence="7">
    <location>
        <begin position="266"/>
        <end position="290"/>
    </location>
</feature>
<protein>
    <submittedName>
        <fullName evidence="10">Uncharacterized protein LOC106065334</fullName>
    </submittedName>
</protein>
<evidence type="ECO:0000256" key="7">
    <source>
        <dbReference type="SAM" id="Phobius"/>
    </source>
</evidence>
<gene>
    <name evidence="10" type="primary">LOC106065334</name>
</gene>
<dbReference type="GO" id="GO:0005886">
    <property type="term" value="C:plasma membrane"/>
    <property type="evidence" value="ECO:0007669"/>
    <property type="project" value="UniProtKB-SubCell"/>
</dbReference>
<evidence type="ECO:0000256" key="4">
    <source>
        <dbReference type="ARBA" id="ARBA00022989"/>
    </source>
</evidence>
<dbReference type="GeneID" id="106065334"/>
<dbReference type="PROSITE" id="PS50262">
    <property type="entry name" value="G_PROTEIN_RECEP_F1_2"/>
    <property type="match status" value="1"/>
</dbReference>
<dbReference type="RefSeq" id="XP_013079575.2">
    <property type="nucleotide sequence ID" value="XM_013224121.2"/>
</dbReference>